<dbReference type="AlphaFoldDB" id="A0AAE3H5Y7"/>
<gene>
    <name evidence="1" type="ORF">EGI31_17065</name>
</gene>
<proteinExistence type="predicted"/>
<accession>A0AAE3H5Y7</accession>
<comment type="caution">
    <text evidence="1">The sequence shown here is derived from an EMBL/GenBank/DDBJ whole genome shotgun (WGS) entry which is preliminary data.</text>
</comment>
<dbReference type="RefSeq" id="WP_255038343.1">
    <property type="nucleotide sequence ID" value="NZ_RJUF01000175.1"/>
</dbReference>
<reference evidence="1 2" key="1">
    <citation type="submission" date="2018-11" db="EMBL/GenBank/DDBJ databases">
        <title>Novel bacteria species description.</title>
        <authorList>
            <person name="Han J.-H."/>
        </authorList>
    </citation>
    <scope>NUCLEOTIDE SEQUENCE [LARGE SCALE GENOMIC DNA]</scope>
    <source>
        <strain evidence="1 2">KCTC23259</strain>
    </source>
</reference>
<keyword evidence="2" id="KW-1185">Reference proteome</keyword>
<dbReference type="EMBL" id="RJUF01000175">
    <property type="protein sequence ID" value="MCP9764651.1"/>
    <property type="molecule type" value="Genomic_DNA"/>
</dbReference>
<evidence type="ECO:0000313" key="2">
    <source>
        <dbReference type="Proteomes" id="UP001204144"/>
    </source>
</evidence>
<sequence>MAKLIEKDLEEAILALPTKEKNKILIRLIDKNKVLVEQLHFKLLEHPEIDLKLRQDSVADQIENLKRYNAIKSKELLTLQRSYFAQISHHKRITSDKVGEVRLSLKLILKFVTDYSLVFNKPDLKYNHKLNEYNIKKMLLLLKNLKGIHEDYQIEFVDDINTILDFFYNGIHAGLAKSLALPRYID</sequence>
<organism evidence="1 2">
    <name type="scientific">Lacihabitans soyangensis</name>
    <dbReference type="NCBI Taxonomy" id="869394"/>
    <lineage>
        <taxon>Bacteria</taxon>
        <taxon>Pseudomonadati</taxon>
        <taxon>Bacteroidota</taxon>
        <taxon>Cytophagia</taxon>
        <taxon>Cytophagales</taxon>
        <taxon>Leadbetterellaceae</taxon>
        <taxon>Lacihabitans</taxon>
    </lineage>
</organism>
<evidence type="ECO:0000313" key="1">
    <source>
        <dbReference type="EMBL" id="MCP9764651.1"/>
    </source>
</evidence>
<protein>
    <submittedName>
        <fullName evidence="1">Uncharacterized protein</fullName>
    </submittedName>
</protein>
<name>A0AAE3H5Y7_9BACT</name>
<dbReference type="Proteomes" id="UP001204144">
    <property type="component" value="Unassembled WGS sequence"/>
</dbReference>